<evidence type="ECO:0000256" key="3">
    <source>
        <dbReference type="ARBA" id="ARBA00023242"/>
    </source>
</evidence>
<comment type="function">
    <text evidence="4">Component of the Mediator complex, a coactivator involved in the regulated transcription of nearly all RNA polymerase II-dependent genes. Mediator functions as a bridge to convey information from gene-specific regulatory proteins to the basal RNA polymerase II transcription machinery. Mediator is recruited to promoters by direct interactions with regulatory proteins and serves as a scaffold for the assembly of a functional preinitiation complex with RNA polymerase II and the general transcription factors.</text>
</comment>
<dbReference type="GO" id="GO:0016592">
    <property type="term" value="C:mediator complex"/>
    <property type="evidence" value="ECO:0007669"/>
    <property type="project" value="InterPro"/>
</dbReference>
<sequence length="145" mass="16885">MTVKRLLYWKPNQESAINSHTVNKISECVKKFNGVKEGTWKTELSYYRPNLVDRSKLVEFPSDAFGLYLIGNPSKYYFVILKHNIVLQADPSILTIMDKLQSYLSNVILHFEGVQYKLGDFQFKLIKVLTRYNNLRGILVEVTTF</sequence>
<keyword evidence="4" id="KW-0804">Transcription</keyword>
<dbReference type="EMBL" id="OX451741">
    <property type="protein sequence ID" value="CAI8615888.1"/>
    <property type="molecule type" value="Genomic_DNA"/>
</dbReference>
<keyword evidence="3 4" id="KW-0539">Nucleus</keyword>
<protein>
    <recommendedName>
        <fullName evidence="4">Mediator of RNA polymerase II transcription subunit 20</fullName>
    </recommendedName>
    <alternativeName>
        <fullName evidence="4">Mediator complex subunit 20</fullName>
    </alternativeName>
</protein>
<dbReference type="Pfam" id="PF08612">
    <property type="entry name" value="Med20"/>
    <property type="match status" value="1"/>
</dbReference>
<dbReference type="PANTHER" id="PTHR12465:SF0">
    <property type="entry name" value="MEDIATOR OF RNA POLYMERASE II TRANSCRIPTION SUBUNIT 20"/>
    <property type="match status" value="1"/>
</dbReference>
<keyword evidence="6" id="KW-1185">Reference proteome</keyword>
<dbReference type="PANTHER" id="PTHR12465">
    <property type="entry name" value="UBIQUITIN SPECIFIC PROTEASE HOMOLOG 49"/>
    <property type="match status" value="1"/>
</dbReference>
<comment type="similarity">
    <text evidence="2 4">Belongs to the Mediator complex subunit 20 family.</text>
</comment>
<dbReference type="InterPro" id="IPR013921">
    <property type="entry name" value="Mediator_Med20"/>
</dbReference>
<comment type="subcellular location">
    <subcellularLocation>
        <location evidence="1 4">Nucleus</location>
    </subcellularLocation>
</comment>
<name>A0AAV1B352_VICFA</name>
<evidence type="ECO:0000313" key="5">
    <source>
        <dbReference type="EMBL" id="CAI8615888.1"/>
    </source>
</evidence>
<evidence type="ECO:0000256" key="1">
    <source>
        <dbReference type="ARBA" id="ARBA00004123"/>
    </source>
</evidence>
<comment type="subunit">
    <text evidence="4">Component of the Mediator complex.</text>
</comment>
<keyword evidence="4" id="KW-0010">Activator</keyword>
<evidence type="ECO:0000256" key="2">
    <source>
        <dbReference type="ARBA" id="ARBA00010743"/>
    </source>
</evidence>
<dbReference type="GO" id="GO:0006357">
    <property type="term" value="P:regulation of transcription by RNA polymerase II"/>
    <property type="evidence" value="ECO:0007669"/>
    <property type="project" value="InterPro"/>
</dbReference>
<reference evidence="5 6" key="1">
    <citation type="submission" date="2023-01" db="EMBL/GenBank/DDBJ databases">
        <authorList>
            <person name="Kreplak J."/>
        </authorList>
    </citation>
    <scope>NUCLEOTIDE SEQUENCE [LARGE SCALE GENOMIC DNA]</scope>
</reference>
<keyword evidence="4" id="KW-0805">Transcription regulation</keyword>
<dbReference type="AlphaFoldDB" id="A0AAV1B352"/>
<evidence type="ECO:0000256" key="4">
    <source>
        <dbReference type="RuleBase" id="RU364152"/>
    </source>
</evidence>
<dbReference type="Proteomes" id="UP001157006">
    <property type="component" value="Chromosome 6"/>
</dbReference>
<accession>A0AAV1B352</accession>
<dbReference type="GO" id="GO:0003713">
    <property type="term" value="F:transcription coactivator activity"/>
    <property type="evidence" value="ECO:0007669"/>
    <property type="project" value="TreeGrafter"/>
</dbReference>
<evidence type="ECO:0000313" key="6">
    <source>
        <dbReference type="Proteomes" id="UP001157006"/>
    </source>
</evidence>
<gene>
    <name evidence="4" type="primary">MED20</name>
    <name evidence="5" type="ORF">VFH_VI002240</name>
</gene>
<proteinExistence type="inferred from homology"/>
<organism evidence="5 6">
    <name type="scientific">Vicia faba</name>
    <name type="common">Broad bean</name>
    <name type="synonym">Faba vulgaris</name>
    <dbReference type="NCBI Taxonomy" id="3906"/>
    <lineage>
        <taxon>Eukaryota</taxon>
        <taxon>Viridiplantae</taxon>
        <taxon>Streptophyta</taxon>
        <taxon>Embryophyta</taxon>
        <taxon>Tracheophyta</taxon>
        <taxon>Spermatophyta</taxon>
        <taxon>Magnoliopsida</taxon>
        <taxon>eudicotyledons</taxon>
        <taxon>Gunneridae</taxon>
        <taxon>Pentapetalae</taxon>
        <taxon>rosids</taxon>
        <taxon>fabids</taxon>
        <taxon>Fabales</taxon>
        <taxon>Fabaceae</taxon>
        <taxon>Papilionoideae</taxon>
        <taxon>50 kb inversion clade</taxon>
        <taxon>NPAAA clade</taxon>
        <taxon>Hologalegina</taxon>
        <taxon>IRL clade</taxon>
        <taxon>Fabeae</taxon>
        <taxon>Vicia</taxon>
    </lineage>
</organism>